<keyword evidence="1" id="KW-0472">Membrane</keyword>
<proteinExistence type="predicted"/>
<name>A0A6C0I159_9ZZZZ</name>
<sequence>MNFFPTDFTFWTVIYYVIMFYTICYIIFQLYVYVYELEYEFDCERNDRCFVIKESDYVNEDDENKRE</sequence>
<reference evidence="2" key="1">
    <citation type="journal article" date="2020" name="Nature">
        <title>Giant virus diversity and host interactions through global metagenomics.</title>
        <authorList>
            <person name="Schulz F."/>
            <person name="Roux S."/>
            <person name="Paez-Espino D."/>
            <person name="Jungbluth S."/>
            <person name="Walsh D.A."/>
            <person name="Denef V.J."/>
            <person name="McMahon K.D."/>
            <person name="Konstantinidis K.T."/>
            <person name="Eloe-Fadrosh E.A."/>
            <person name="Kyrpides N.C."/>
            <person name="Woyke T."/>
        </authorList>
    </citation>
    <scope>NUCLEOTIDE SEQUENCE</scope>
    <source>
        <strain evidence="2">GVMAG-M-3300023184-184</strain>
    </source>
</reference>
<evidence type="ECO:0000256" key="1">
    <source>
        <dbReference type="SAM" id="Phobius"/>
    </source>
</evidence>
<feature type="transmembrane region" description="Helical" evidence="1">
    <location>
        <begin position="13"/>
        <end position="35"/>
    </location>
</feature>
<dbReference type="EMBL" id="MN740058">
    <property type="protein sequence ID" value="QHT86107.1"/>
    <property type="molecule type" value="Genomic_DNA"/>
</dbReference>
<dbReference type="AlphaFoldDB" id="A0A6C0I159"/>
<protein>
    <submittedName>
        <fullName evidence="2">Uncharacterized protein</fullName>
    </submittedName>
</protein>
<evidence type="ECO:0000313" key="2">
    <source>
        <dbReference type="EMBL" id="QHT86107.1"/>
    </source>
</evidence>
<organism evidence="2">
    <name type="scientific">viral metagenome</name>
    <dbReference type="NCBI Taxonomy" id="1070528"/>
    <lineage>
        <taxon>unclassified sequences</taxon>
        <taxon>metagenomes</taxon>
        <taxon>organismal metagenomes</taxon>
    </lineage>
</organism>
<keyword evidence="1" id="KW-1133">Transmembrane helix</keyword>
<keyword evidence="1" id="KW-0812">Transmembrane</keyword>
<accession>A0A6C0I159</accession>